<dbReference type="SUPFAM" id="SSF53756">
    <property type="entry name" value="UDP-Glycosyltransferase/glycogen phosphorylase"/>
    <property type="match status" value="1"/>
</dbReference>
<dbReference type="AlphaFoldDB" id="R9GYN6"/>
<sequence>MKVLAIASIGGHWVQLLRLKPAFKDSELVFMSTKQSFADTVKGFEFHCIPDSNRWNKFDLIKTFVSVYRKIKVIKPDVIITTGAAPGLMGVIIGRLMGCKTIWVDSIANVQKLSLSGRIAIRFANKIYTQWPDLASGKIIYNGKVIS</sequence>
<organism evidence="6 7">
    <name type="scientific">Arcticibacter svalbardensis MN12-7</name>
    <dbReference type="NCBI Taxonomy" id="1150600"/>
    <lineage>
        <taxon>Bacteria</taxon>
        <taxon>Pseudomonadati</taxon>
        <taxon>Bacteroidota</taxon>
        <taxon>Sphingobacteriia</taxon>
        <taxon>Sphingobacteriales</taxon>
        <taxon>Sphingobacteriaceae</taxon>
        <taxon>Arcticibacter</taxon>
    </lineage>
</organism>
<proteinExistence type="predicted"/>
<name>R9GYN6_9SPHI</name>
<keyword evidence="5" id="KW-0472">Membrane</keyword>
<dbReference type="GO" id="GO:0004577">
    <property type="term" value="F:N-acetylglucosaminyldiphosphodolichol N-acetylglucosaminyltransferase activity"/>
    <property type="evidence" value="ECO:0007669"/>
    <property type="project" value="TreeGrafter"/>
</dbReference>
<keyword evidence="4" id="KW-1133">Transmembrane helix</keyword>
<comment type="caution">
    <text evidence="6">The sequence shown here is derived from an EMBL/GenBank/DDBJ whole genome shotgun (WGS) entry which is preliminary data.</text>
</comment>
<dbReference type="Proteomes" id="UP000014174">
    <property type="component" value="Unassembled WGS sequence"/>
</dbReference>
<dbReference type="GO" id="GO:0006488">
    <property type="term" value="P:dolichol-linked oligosaccharide biosynthetic process"/>
    <property type="evidence" value="ECO:0007669"/>
    <property type="project" value="InterPro"/>
</dbReference>
<dbReference type="Gene3D" id="3.40.50.2000">
    <property type="entry name" value="Glycogen Phosphorylase B"/>
    <property type="match status" value="1"/>
</dbReference>
<dbReference type="PANTHER" id="PTHR12154">
    <property type="entry name" value="GLYCOSYL TRANSFERASE-RELATED"/>
    <property type="match status" value="1"/>
</dbReference>
<protein>
    <recommendedName>
        <fullName evidence="8">Oligosaccharide biosynthesis protein Alg14 like protein</fullName>
    </recommendedName>
</protein>
<keyword evidence="3" id="KW-0256">Endoplasmic reticulum</keyword>
<dbReference type="PANTHER" id="PTHR12154:SF4">
    <property type="entry name" value="UDP-N-ACETYLGLUCOSAMINE TRANSFERASE SUBUNIT ALG14 HOMOLOG"/>
    <property type="match status" value="1"/>
</dbReference>
<dbReference type="OrthoDB" id="555447at2"/>
<evidence type="ECO:0008006" key="8">
    <source>
        <dbReference type="Google" id="ProtNLM"/>
    </source>
</evidence>
<dbReference type="RefSeq" id="WP_016195928.1">
    <property type="nucleotide sequence ID" value="NZ_AQPN01000098.1"/>
</dbReference>
<evidence type="ECO:0000313" key="6">
    <source>
        <dbReference type="EMBL" id="EOR94084.1"/>
    </source>
</evidence>
<dbReference type="InterPro" id="IPR013969">
    <property type="entry name" value="Oligosacch_biosynth_Alg14"/>
</dbReference>
<evidence type="ECO:0000256" key="2">
    <source>
        <dbReference type="ARBA" id="ARBA00022692"/>
    </source>
</evidence>
<evidence type="ECO:0000256" key="4">
    <source>
        <dbReference type="ARBA" id="ARBA00022989"/>
    </source>
</evidence>
<evidence type="ECO:0000256" key="1">
    <source>
        <dbReference type="ARBA" id="ARBA00004389"/>
    </source>
</evidence>
<dbReference type="STRING" id="1150600.ADIARSV_2697"/>
<dbReference type="eggNOG" id="COG0707">
    <property type="taxonomic scope" value="Bacteria"/>
</dbReference>
<evidence type="ECO:0000256" key="5">
    <source>
        <dbReference type="ARBA" id="ARBA00023136"/>
    </source>
</evidence>
<evidence type="ECO:0000256" key="3">
    <source>
        <dbReference type="ARBA" id="ARBA00022824"/>
    </source>
</evidence>
<reference evidence="6 7" key="1">
    <citation type="journal article" date="2013" name="Genome Announc.">
        <title>Draft Genome Sequence of Arcticibacter svalbardensis Strain MN12-7T, a Member of the Family Sphingobacteriaceae Isolated from an Arctic Soil Sample.</title>
        <authorList>
            <person name="Shivaji S."/>
            <person name="Ara S."/>
            <person name="Prasad S."/>
            <person name="Manasa B.P."/>
            <person name="Begum Z."/>
            <person name="Singh A."/>
            <person name="Kumar Pinnaka A."/>
        </authorList>
    </citation>
    <scope>NUCLEOTIDE SEQUENCE [LARGE SCALE GENOMIC DNA]</scope>
    <source>
        <strain evidence="6 7">MN12-7</strain>
    </source>
</reference>
<accession>R9GYN6</accession>
<keyword evidence="2" id="KW-0812">Transmembrane</keyword>
<evidence type="ECO:0000313" key="7">
    <source>
        <dbReference type="Proteomes" id="UP000014174"/>
    </source>
</evidence>
<keyword evidence="7" id="KW-1185">Reference proteome</keyword>
<dbReference type="Pfam" id="PF08660">
    <property type="entry name" value="Alg14"/>
    <property type="match status" value="1"/>
</dbReference>
<comment type="subcellular location">
    <subcellularLocation>
        <location evidence="1">Endoplasmic reticulum membrane</location>
        <topology evidence="1">Single-pass membrane protein</topology>
    </subcellularLocation>
</comment>
<gene>
    <name evidence="6" type="ORF">ADIARSV_2697</name>
</gene>
<dbReference type="EMBL" id="AQPN01000098">
    <property type="protein sequence ID" value="EOR94084.1"/>
    <property type="molecule type" value="Genomic_DNA"/>
</dbReference>